<gene>
    <name evidence="2" type="ORF">Nepgr_000039</name>
</gene>
<dbReference type="PANTHER" id="PTHR37175:SF1">
    <property type="entry name" value="CONSTANS-LIKE PROTEIN-RELATED"/>
    <property type="match status" value="1"/>
</dbReference>
<protein>
    <submittedName>
        <fullName evidence="2">Uncharacterized protein</fullName>
    </submittedName>
</protein>
<comment type="caution">
    <text evidence="2">The sequence shown here is derived from an EMBL/GenBank/DDBJ whole genome shotgun (WGS) entry which is preliminary data.</text>
</comment>
<dbReference type="AlphaFoldDB" id="A0AAD3P1F7"/>
<name>A0AAD3P1F7_NEPGR</name>
<dbReference type="EMBL" id="BSYO01000001">
    <property type="protein sequence ID" value="GMG98199.1"/>
    <property type="molecule type" value="Genomic_DNA"/>
</dbReference>
<evidence type="ECO:0000313" key="3">
    <source>
        <dbReference type="Proteomes" id="UP001279734"/>
    </source>
</evidence>
<evidence type="ECO:0000313" key="2">
    <source>
        <dbReference type="EMBL" id="GMG98199.1"/>
    </source>
</evidence>
<feature type="compositionally biased region" description="Polar residues" evidence="1">
    <location>
        <begin position="37"/>
        <end position="46"/>
    </location>
</feature>
<feature type="compositionally biased region" description="Basic and acidic residues" evidence="1">
    <location>
        <begin position="77"/>
        <end position="100"/>
    </location>
</feature>
<dbReference type="Proteomes" id="UP001279734">
    <property type="component" value="Unassembled WGS sequence"/>
</dbReference>
<sequence length="148" mass="17073">MVMIRTKQVPRVISIAIEAWRMDLGAYNFFHPTAWRCTSPSPNPLANGQDYRAENEMSSLNPSESEQEEREEEEEEERRRAESDSAIRRAFQDDESRRTLTAENAVRVMEAKRGVSIGGSAPDWIRGVPEDRWIDQLRRLRQSPHSSA</sequence>
<accession>A0AAD3P1F7</accession>
<feature type="region of interest" description="Disordered" evidence="1">
    <location>
        <begin position="37"/>
        <end position="100"/>
    </location>
</feature>
<reference evidence="2" key="1">
    <citation type="submission" date="2023-05" db="EMBL/GenBank/DDBJ databases">
        <title>Nepenthes gracilis genome sequencing.</title>
        <authorList>
            <person name="Fukushima K."/>
        </authorList>
    </citation>
    <scope>NUCLEOTIDE SEQUENCE</scope>
    <source>
        <strain evidence="2">SING2019-196</strain>
    </source>
</reference>
<evidence type="ECO:0000256" key="1">
    <source>
        <dbReference type="SAM" id="MobiDB-lite"/>
    </source>
</evidence>
<proteinExistence type="predicted"/>
<dbReference type="PANTHER" id="PTHR37175">
    <property type="entry name" value="BNAA08G28800D PROTEIN"/>
    <property type="match status" value="1"/>
</dbReference>
<keyword evidence="3" id="KW-1185">Reference proteome</keyword>
<organism evidence="2 3">
    <name type="scientific">Nepenthes gracilis</name>
    <name type="common">Slender pitcher plant</name>
    <dbReference type="NCBI Taxonomy" id="150966"/>
    <lineage>
        <taxon>Eukaryota</taxon>
        <taxon>Viridiplantae</taxon>
        <taxon>Streptophyta</taxon>
        <taxon>Embryophyta</taxon>
        <taxon>Tracheophyta</taxon>
        <taxon>Spermatophyta</taxon>
        <taxon>Magnoliopsida</taxon>
        <taxon>eudicotyledons</taxon>
        <taxon>Gunneridae</taxon>
        <taxon>Pentapetalae</taxon>
        <taxon>Caryophyllales</taxon>
        <taxon>Nepenthaceae</taxon>
        <taxon>Nepenthes</taxon>
    </lineage>
</organism>
<feature type="compositionally biased region" description="Acidic residues" evidence="1">
    <location>
        <begin position="65"/>
        <end position="76"/>
    </location>
</feature>